<dbReference type="PANTHER" id="PTHR11851:SF49">
    <property type="entry name" value="MITOCHONDRIAL-PROCESSING PEPTIDASE SUBUNIT ALPHA"/>
    <property type="match status" value="1"/>
</dbReference>
<feature type="domain" description="Peptidase M16 C-terminal" evidence="4">
    <location>
        <begin position="203"/>
        <end position="381"/>
    </location>
</feature>
<evidence type="ECO:0000313" key="6">
    <source>
        <dbReference type="Proteomes" id="UP001500457"/>
    </source>
</evidence>
<feature type="compositionally biased region" description="Basic residues" evidence="2">
    <location>
        <begin position="1"/>
        <end position="11"/>
    </location>
</feature>
<protein>
    <submittedName>
        <fullName evidence="5">Pitrilysin family protein</fullName>
    </submittedName>
</protein>
<dbReference type="InterPro" id="IPR007863">
    <property type="entry name" value="Peptidase_M16_C"/>
</dbReference>
<sequence>MTGAQPRRRTPVAHATQERVAPERPAAETQHPAPGVARTVLPGGLRVVTEHVAGARSASVGLWVEVGSRDEPALGAGTHGAAHFLEHLLFKGTRRRSARAIAEEIDAVGGDLNAFTGKEHTCFYAHVLDRDMPLAVDVLGDVVLDAVMAAADVELERDVVLSEIAGRDEDPEDLLADDFDALLFGAHPLGLPVIGTEETVTGMTRDRLADFHDRHYGPARSVLAVAGNVAHADVLAAVTEAYGSRLDGPATAWHRGAQTAPGAPADRLSVRDEDTEQAHLMLGVPSLARPDERWPALQVLSTVLGGGMSSRLFQQVREQRGLAYSVYSSTTGYADTGTLAVYVGCAPERLGAAAAVVSGELGDLAAHGITAAELARAQGQLRGELVLGLEDTSSRMTRLGRRELDHGGLDRATDLATTLERIDAVGADDVASLASELLAGPRAAAVVGPYGDVDELPGEVQEMIT</sequence>
<accession>A0ABP9FDW0</accession>
<proteinExistence type="inferred from homology"/>
<feature type="compositionally biased region" description="Basic and acidic residues" evidence="2">
    <location>
        <begin position="16"/>
        <end position="26"/>
    </location>
</feature>
<dbReference type="Pfam" id="PF05193">
    <property type="entry name" value="Peptidase_M16_C"/>
    <property type="match status" value="1"/>
</dbReference>
<dbReference type="EMBL" id="BAABHQ010000025">
    <property type="protein sequence ID" value="GAA4893976.1"/>
    <property type="molecule type" value="Genomic_DNA"/>
</dbReference>
<comment type="similarity">
    <text evidence="1">Belongs to the peptidase M16 family.</text>
</comment>
<dbReference type="Proteomes" id="UP001500457">
    <property type="component" value="Unassembled WGS sequence"/>
</dbReference>
<reference evidence="6" key="1">
    <citation type="journal article" date="2019" name="Int. J. Syst. Evol. Microbiol.">
        <title>The Global Catalogue of Microorganisms (GCM) 10K type strain sequencing project: providing services to taxonomists for standard genome sequencing and annotation.</title>
        <authorList>
            <consortium name="The Broad Institute Genomics Platform"/>
            <consortium name="The Broad Institute Genome Sequencing Center for Infectious Disease"/>
            <person name="Wu L."/>
            <person name="Ma J."/>
        </authorList>
    </citation>
    <scope>NUCLEOTIDE SEQUENCE [LARGE SCALE GENOMIC DNA]</scope>
    <source>
        <strain evidence="6">JCM 17983</strain>
    </source>
</reference>
<dbReference type="SUPFAM" id="SSF63411">
    <property type="entry name" value="LuxS/MPP-like metallohydrolase"/>
    <property type="match status" value="2"/>
</dbReference>
<evidence type="ECO:0000259" key="4">
    <source>
        <dbReference type="Pfam" id="PF05193"/>
    </source>
</evidence>
<dbReference type="InterPro" id="IPR050361">
    <property type="entry name" value="MPP/UQCRC_Complex"/>
</dbReference>
<organism evidence="5 6">
    <name type="scientific">Actinomycetospora straminea</name>
    <dbReference type="NCBI Taxonomy" id="663607"/>
    <lineage>
        <taxon>Bacteria</taxon>
        <taxon>Bacillati</taxon>
        <taxon>Actinomycetota</taxon>
        <taxon>Actinomycetes</taxon>
        <taxon>Pseudonocardiales</taxon>
        <taxon>Pseudonocardiaceae</taxon>
        <taxon>Actinomycetospora</taxon>
    </lineage>
</organism>
<dbReference type="InterPro" id="IPR011765">
    <property type="entry name" value="Pept_M16_N"/>
</dbReference>
<keyword evidence="6" id="KW-1185">Reference proteome</keyword>
<evidence type="ECO:0000313" key="5">
    <source>
        <dbReference type="EMBL" id="GAA4893976.1"/>
    </source>
</evidence>
<feature type="region of interest" description="Disordered" evidence="2">
    <location>
        <begin position="1"/>
        <end position="38"/>
    </location>
</feature>
<evidence type="ECO:0000256" key="1">
    <source>
        <dbReference type="ARBA" id="ARBA00007261"/>
    </source>
</evidence>
<evidence type="ECO:0000259" key="3">
    <source>
        <dbReference type="Pfam" id="PF00675"/>
    </source>
</evidence>
<dbReference type="Pfam" id="PF00675">
    <property type="entry name" value="Peptidase_M16"/>
    <property type="match status" value="1"/>
</dbReference>
<feature type="domain" description="Peptidase M16 N-terminal" evidence="3">
    <location>
        <begin position="46"/>
        <end position="196"/>
    </location>
</feature>
<gene>
    <name evidence="5" type="ORF">GCM10023203_55200</name>
</gene>
<dbReference type="InterPro" id="IPR011249">
    <property type="entry name" value="Metalloenz_LuxS/M16"/>
</dbReference>
<evidence type="ECO:0000256" key="2">
    <source>
        <dbReference type="SAM" id="MobiDB-lite"/>
    </source>
</evidence>
<comment type="caution">
    <text evidence="5">The sequence shown here is derived from an EMBL/GenBank/DDBJ whole genome shotgun (WGS) entry which is preliminary data.</text>
</comment>
<dbReference type="PANTHER" id="PTHR11851">
    <property type="entry name" value="METALLOPROTEASE"/>
    <property type="match status" value="1"/>
</dbReference>
<dbReference type="Gene3D" id="3.30.830.10">
    <property type="entry name" value="Metalloenzyme, LuxS/M16 peptidase-like"/>
    <property type="match status" value="2"/>
</dbReference>
<name>A0ABP9FDW0_9PSEU</name>